<dbReference type="NCBIfam" id="TIGR00360">
    <property type="entry name" value="ComEC_N-term"/>
    <property type="match status" value="1"/>
</dbReference>
<feature type="transmembrane region" description="Helical" evidence="7">
    <location>
        <begin position="49"/>
        <end position="66"/>
    </location>
</feature>
<feature type="transmembrane region" description="Helical" evidence="7">
    <location>
        <begin position="321"/>
        <end position="339"/>
    </location>
</feature>
<keyword evidence="3 7" id="KW-0812">Transmembrane</keyword>
<evidence type="ECO:0000259" key="9">
    <source>
        <dbReference type="Pfam" id="PF13567"/>
    </source>
</evidence>
<feature type="transmembrane region" description="Helical" evidence="7">
    <location>
        <begin position="280"/>
        <end position="301"/>
    </location>
</feature>
<keyword evidence="4 7" id="KW-1133">Transmembrane helix</keyword>
<proteinExistence type="predicted"/>
<dbReference type="PANTHER" id="PTHR30619">
    <property type="entry name" value="DNA INTERNALIZATION/COMPETENCE PROTEIN COMEC/REC2"/>
    <property type="match status" value="1"/>
</dbReference>
<evidence type="ECO:0000256" key="3">
    <source>
        <dbReference type="ARBA" id="ARBA00022692"/>
    </source>
</evidence>
<evidence type="ECO:0000256" key="7">
    <source>
        <dbReference type="SAM" id="Phobius"/>
    </source>
</evidence>
<feature type="region of interest" description="Disordered" evidence="6">
    <location>
        <begin position="708"/>
        <end position="771"/>
    </location>
</feature>
<dbReference type="AlphaFoldDB" id="A0A2J7TII4"/>
<dbReference type="GO" id="GO:0005886">
    <property type="term" value="C:plasma membrane"/>
    <property type="evidence" value="ECO:0007669"/>
    <property type="project" value="UniProtKB-SubCell"/>
</dbReference>
<dbReference type="PANTHER" id="PTHR30619:SF1">
    <property type="entry name" value="RECOMBINATION PROTEIN 2"/>
    <property type="match status" value="1"/>
</dbReference>
<keyword evidence="2" id="KW-1003">Cell membrane</keyword>
<comment type="subcellular location">
    <subcellularLocation>
        <location evidence="1">Cell membrane</location>
        <topology evidence="1">Multi-pass membrane protein</topology>
    </subcellularLocation>
</comment>
<feature type="transmembrane region" description="Helical" evidence="7">
    <location>
        <begin position="448"/>
        <end position="468"/>
    </location>
</feature>
<dbReference type="Pfam" id="PF13567">
    <property type="entry name" value="DUF4131"/>
    <property type="match status" value="1"/>
</dbReference>
<evidence type="ECO:0000259" key="8">
    <source>
        <dbReference type="Pfam" id="PF03772"/>
    </source>
</evidence>
<feature type="domain" description="DUF4131" evidence="9">
    <location>
        <begin position="70"/>
        <end position="206"/>
    </location>
</feature>
<dbReference type="EMBL" id="PDZR01000006">
    <property type="protein sequence ID" value="PNG26559.1"/>
    <property type="molecule type" value="Genomic_DNA"/>
</dbReference>
<evidence type="ECO:0000313" key="10">
    <source>
        <dbReference type="EMBL" id="PNG26559.1"/>
    </source>
</evidence>
<keyword evidence="5 7" id="KW-0472">Membrane</keyword>
<evidence type="ECO:0000256" key="1">
    <source>
        <dbReference type="ARBA" id="ARBA00004651"/>
    </source>
</evidence>
<protein>
    <submittedName>
        <fullName evidence="10">Competence protein ComEC</fullName>
    </submittedName>
</protein>
<dbReference type="InterPro" id="IPR052159">
    <property type="entry name" value="Competence_DNA_uptake"/>
</dbReference>
<reference evidence="10 11" key="1">
    <citation type="submission" date="2017-10" db="EMBL/GenBank/DDBJ databases">
        <title>Genome announcement of Methylocella silvestris TVC from permafrost.</title>
        <authorList>
            <person name="Wang J."/>
            <person name="Geng K."/>
            <person name="Ul-Haque F."/>
            <person name="Crombie A.T."/>
            <person name="Street L.E."/>
            <person name="Wookey P.A."/>
            <person name="Murrell J.C."/>
            <person name="Pratscher J."/>
        </authorList>
    </citation>
    <scope>NUCLEOTIDE SEQUENCE [LARGE SCALE GENOMIC DNA]</scope>
    <source>
        <strain evidence="10 11">TVC</strain>
    </source>
</reference>
<feature type="transmembrane region" description="Helical" evidence="7">
    <location>
        <begin position="535"/>
        <end position="553"/>
    </location>
</feature>
<organism evidence="10 11">
    <name type="scientific">Methylocella silvestris</name>
    <dbReference type="NCBI Taxonomy" id="199596"/>
    <lineage>
        <taxon>Bacteria</taxon>
        <taxon>Pseudomonadati</taxon>
        <taxon>Pseudomonadota</taxon>
        <taxon>Alphaproteobacteria</taxon>
        <taxon>Hyphomicrobiales</taxon>
        <taxon>Beijerinckiaceae</taxon>
        <taxon>Methylocella</taxon>
    </lineage>
</organism>
<dbReference type="InterPro" id="IPR004477">
    <property type="entry name" value="ComEC_N"/>
</dbReference>
<comment type="caution">
    <text evidence="10">The sequence shown here is derived from an EMBL/GenBank/DDBJ whole genome shotgun (WGS) entry which is preliminary data.</text>
</comment>
<accession>A0A2J7TII4</accession>
<evidence type="ECO:0000256" key="2">
    <source>
        <dbReference type="ARBA" id="ARBA00022475"/>
    </source>
</evidence>
<feature type="transmembrane region" description="Helical" evidence="7">
    <location>
        <begin position="560"/>
        <end position="578"/>
    </location>
</feature>
<name>A0A2J7TII4_METSI</name>
<gene>
    <name evidence="10" type="ORF">CR492_07665</name>
</gene>
<evidence type="ECO:0000256" key="4">
    <source>
        <dbReference type="ARBA" id="ARBA00022989"/>
    </source>
</evidence>
<feature type="transmembrane region" description="Helical" evidence="7">
    <location>
        <begin position="72"/>
        <end position="89"/>
    </location>
</feature>
<evidence type="ECO:0000256" key="6">
    <source>
        <dbReference type="SAM" id="MobiDB-lite"/>
    </source>
</evidence>
<dbReference type="OrthoDB" id="9790149at2"/>
<evidence type="ECO:0000313" key="11">
    <source>
        <dbReference type="Proteomes" id="UP000236286"/>
    </source>
</evidence>
<dbReference type="InterPro" id="IPR025405">
    <property type="entry name" value="DUF4131"/>
</dbReference>
<sequence length="771" mass="81573">MARPLDTALADGGARRAGGMSPALLAPFARLRLAFAAAFETECALRRTFLWLPVAAGAGVASYLSADREPSIWLLTALTAVLSGLAIVARERRVAFLALCATAAFFAGELSTAWRSARVAAPVIQRTTIGVVEGFVEQMDFRRAGARFVLRVRAIEGLAPEATPYRVRLSVRRAPPFEAGTYVKFKARLLPPSRASLPGGYDFARDAWFARLGGVGNALGRIETLAPPVPAEFSLSAAMALDRARNALSRRIDAIAAAMVTGKRDLLSENARDVIREAGIFHIITISGVQMTLVAAIFFIGFRRALALSPSLALRYPIKKWSAALAMLGAVIYDVSTGSRVGTERALIMTLIMLGAVLADRQALTMRNLAFAALFVILVEPEAIMGASFQLSFAAVAALVAVYEGRMAATSAEREEAPILRSKPVAGEGARLFWGSVRTLLGHGPGGLLFATFCATAATASFMAYNFHELSPYVLIGNPMTLTVIEVFAVPGALLGTLLYPLGLDPWVWRYLGLGVDGVMWAARQVGQLPGASVHLPAFAPFSLAFLSLAALCMTLWRTLLFRAIALPLLAIGLFGAASGPKFDVAVAAGGEAAAYRGEDGRLAVLAARPNLFAAEQWLRADADGRPAAAAVRKSECDKAACVGRLADGRTLSLVVDRAAFAEDCLRADIIVTPLFAPKGCAAQIVLDRDALKKTGAVTLALTPGGLTRAAARSPEEDRPWSPAPRRTWGRAPVAPAPQFTLAEPDPAASAQDDGAASRRPDDGDDGSPIE</sequence>
<feature type="domain" description="ComEC/Rec2-related protein" evidence="8">
    <location>
        <begin position="259"/>
        <end position="558"/>
    </location>
</feature>
<dbReference type="Proteomes" id="UP000236286">
    <property type="component" value="Unassembled WGS sequence"/>
</dbReference>
<evidence type="ECO:0000256" key="5">
    <source>
        <dbReference type="ARBA" id="ARBA00023136"/>
    </source>
</evidence>
<dbReference type="Pfam" id="PF03772">
    <property type="entry name" value="Competence"/>
    <property type="match status" value="1"/>
</dbReference>
<feature type="transmembrane region" description="Helical" evidence="7">
    <location>
        <begin position="480"/>
        <end position="500"/>
    </location>
</feature>